<accession>R4Z336</accession>
<dbReference type="EMBL" id="CANL01000007">
    <property type="protein sequence ID" value="CCM63007.1"/>
    <property type="molecule type" value="Genomic_DNA"/>
</dbReference>
<evidence type="ECO:0000313" key="2">
    <source>
        <dbReference type="Proteomes" id="UP000018291"/>
    </source>
</evidence>
<name>R4Z336_9ACTN</name>
<gene>
    <name evidence="1" type="ORF">BN381_150120</name>
</gene>
<dbReference type="AlphaFoldDB" id="R4Z336"/>
<reference evidence="1 2" key="1">
    <citation type="journal article" date="2013" name="ISME J.">
        <title>Metabolic model for the filamentous 'Candidatus Microthrix parvicella' based on genomic and metagenomic analyses.</title>
        <authorList>
            <person name="Jon McIlroy S."/>
            <person name="Kristiansen R."/>
            <person name="Albertsen M."/>
            <person name="Michael Karst S."/>
            <person name="Rossetti S."/>
            <person name="Lund Nielsen J."/>
            <person name="Tandoi V."/>
            <person name="James Seviour R."/>
            <person name="Nielsen P.H."/>
        </authorList>
    </citation>
    <scope>NUCLEOTIDE SEQUENCE [LARGE SCALE GENOMIC DNA]</scope>
    <source>
        <strain evidence="1 2">RN1</strain>
    </source>
</reference>
<dbReference type="SUPFAM" id="SSF52540">
    <property type="entry name" value="P-loop containing nucleoside triphosphate hydrolases"/>
    <property type="match status" value="1"/>
</dbReference>
<dbReference type="Proteomes" id="UP000018291">
    <property type="component" value="Unassembled WGS sequence"/>
</dbReference>
<protein>
    <recommendedName>
        <fullName evidence="3">CobQ/CobB/MinD/ParA nucleotide binding domain-containing protein</fullName>
    </recommendedName>
</protein>
<dbReference type="eggNOG" id="ENOG5034CEY">
    <property type="taxonomic scope" value="Bacteria"/>
</dbReference>
<dbReference type="RefSeq" id="WP_012224999.1">
    <property type="nucleotide sequence ID" value="NZ_HG422565.1"/>
</dbReference>
<comment type="caution">
    <text evidence="1">The sequence shown here is derived from an EMBL/GenBank/DDBJ whole genome shotgun (WGS) entry which is preliminary data.</text>
</comment>
<dbReference type="STRING" id="1229780.BN381_150120"/>
<dbReference type="Gene3D" id="3.40.50.300">
    <property type="entry name" value="P-loop containing nucleotide triphosphate hydrolases"/>
    <property type="match status" value="1"/>
</dbReference>
<evidence type="ECO:0008006" key="3">
    <source>
        <dbReference type="Google" id="ProtNLM"/>
    </source>
</evidence>
<evidence type="ECO:0000313" key="1">
    <source>
        <dbReference type="EMBL" id="CCM63007.1"/>
    </source>
</evidence>
<dbReference type="InterPro" id="IPR027417">
    <property type="entry name" value="P-loop_NTPase"/>
</dbReference>
<dbReference type="HOGENOM" id="CLU_1183768_0_0_11"/>
<organism evidence="1 2">
    <name type="scientific">Candidatus Neomicrothrix parvicella RN1</name>
    <dbReference type="NCBI Taxonomy" id="1229780"/>
    <lineage>
        <taxon>Bacteria</taxon>
        <taxon>Bacillati</taxon>
        <taxon>Actinomycetota</taxon>
        <taxon>Acidimicrobiia</taxon>
        <taxon>Acidimicrobiales</taxon>
        <taxon>Microthrixaceae</taxon>
        <taxon>Candidatus Neomicrothrix</taxon>
    </lineage>
</organism>
<keyword evidence="2" id="KW-1185">Reference proteome</keyword>
<proteinExistence type="predicted"/>
<sequence>MIALWGPKGGQGVSVTVASLALSHVRRSQDSVAIVDLAGDQPALLGATGIQSVGVLDWLASDAAGGALERTALNVAERLTVVPLGGGDVSGRDTGSGGLTPGGHGAAGRIDALWRAVDGLADVVLVDVGVPSARDGMVEPAATAGADDLRRAAVLAAANNVVVIRACYLALRRFRGLNLRCDSAVLVREPQRALSRGDVADTLDAPVSATVELDPAVARSVDSGMLVSRLPRRLDRTMAALADLLLVDGVHAAAASERKSAG</sequence>